<protein>
    <submittedName>
        <fullName evidence="1">Uncharacterized protein</fullName>
    </submittedName>
</protein>
<organism evidence="1 2">
    <name type="scientific">Halocaridina rubra</name>
    <name type="common">Hawaiian red shrimp</name>
    <dbReference type="NCBI Taxonomy" id="373956"/>
    <lineage>
        <taxon>Eukaryota</taxon>
        <taxon>Metazoa</taxon>
        <taxon>Ecdysozoa</taxon>
        <taxon>Arthropoda</taxon>
        <taxon>Crustacea</taxon>
        <taxon>Multicrustacea</taxon>
        <taxon>Malacostraca</taxon>
        <taxon>Eumalacostraca</taxon>
        <taxon>Eucarida</taxon>
        <taxon>Decapoda</taxon>
        <taxon>Pleocyemata</taxon>
        <taxon>Caridea</taxon>
        <taxon>Atyoidea</taxon>
        <taxon>Atyidae</taxon>
        <taxon>Halocaridina</taxon>
    </lineage>
</organism>
<proteinExistence type="predicted"/>
<gene>
    <name evidence="1" type="ORF">SK128_004902</name>
</gene>
<accession>A0AAN8WZ29</accession>
<reference evidence="1 2" key="1">
    <citation type="submission" date="2023-11" db="EMBL/GenBank/DDBJ databases">
        <title>Halocaridina rubra genome assembly.</title>
        <authorList>
            <person name="Smith C."/>
        </authorList>
    </citation>
    <scope>NUCLEOTIDE SEQUENCE [LARGE SCALE GENOMIC DNA]</scope>
    <source>
        <strain evidence="1">EP-1</strain>
        <tissue evidence="1">Whole</tissue>
    </source>
</reference>
<evidence type="ECO:0000313" key="1">
    <source>
        <dbReference type="EMBL" id="KAK7074970.1"/>
    </source>
</evidence>
<dbReference type="AlphaFoldDB" id="A0AAN8WZ29"/>
<dbReference type="EMBL" id="JAXCGZ010011400">
    <property type="protein sequence ID" value="KAK7074970.1"/>
    <property type="molecule type" value="Genomic_DNA"/>
</dbReference>
<sequence>MLPIKFSHLVVYSVNLLHCRRLCIKFHFIITVVPLMLPDKGLNGVELLDEVHYECGQQMKGGHEHPKWYKSAPFKCHS</sequence>
<evidence type="ECO:0000313" key="2">
    <source>
        <dbReference type="Proteomes" id="UP001381693"/>
    </source>
</evidence>
<keyword evidence="2" id="KW-1185">Reference proteome</keyword>
<name>A0AAN8WZ29_HALRR</name>
<comment type="caution">
    <text evidence="1">The sequence shown here is derived from an EMBL/GenBank/DDBJ whole genome shotgun (WGS) entry which is preliminary data.</text>
</comment>
<dbReference type="Proteomes" id="UP001381693">
    <property type="component" value="Unassembled WGS sequence"/>
</dbReference>